<dbReference type="Proteomes" id="UP000790377">
    <property type="component" value="Unassembled WGS sequence"/>
</dbReference>
<sequence>MPARKTKSIPNEPISQVKPINHQIGFFPFARYTSVVGVHSILIVFTALFLPQTSFIFAKPEERVTDRPQSQFLEALTISPVLTLLWVCGGTVLLQSWWAGWMRIWCFDYNARGNNTELKLERVQYQKSRFARFSQALTFTLAVSLVFHFIIVLFGAPIAGFLPHTFLLALILSFLTVFTPAYAIGQPSLADDTGSLIIRFTWVRLFAELSSRNAMERAMVYPAFGAIVGCWSGAIPIALDWDRPWQAWPLTPLFGSITGYILGSLSAVVVSAIHLLAEEHIKSQQPIKEKAT</sequence>
<name>A0ACB8ACG2_9AGAM</name>
<organism evidence="1 2">
    <name type="scientific">Hygrophoropsis aurantiaca</name>
    <dbReference type="NCBI Taxonomy" id="72124"/>
    <lineage>
        <taxon>Eukaryota</taxon>
        <taxon>Fungi</taxon>
        <taxon>Dikarya</taxon>
        <taxon>Basidiomycota</taxon>
        <taxon>Agaricomycotina</taxon>
        <taxon>Agaricomycetes</taxon>
        <taxon>Agaricomycetidae</taxon>
        <taxon>Boletales</taxon>
        <taxon>Coniophorineae</taxon>
        <taxon>Hygrophoropsidaceae</taxon>
        <taxon>Hygrophoropsis</taxon>
    </lineage>
</organism>
<evidence type="ECO:0000313" key="1">
    <source>
        <dbReference type="EMBL" id="KAH7910726.1"/>
    </source>
</evidence>
<proteinExistence type="predicted"/>
<comment type="caution">
    <text evidence="1">The sequence shown here is derived from an EMBL/GenBank/DDBJ whole genome shotgun (WGS) entry which is preliminary data.</text>
</comment>
<evidence type="ECO:0000313" key="2">
    <source>
        <dbReference type="Proteomes" id="UP000790377"/>
    </source>
</evidence>
<gene>
    <name evidence="1" type="ORF">BJ138DRAFT_1152263</name>
</gene>
<protein>
    <submittedName>
        <fullName evidence="1">GPI biosynthesis protein family Pig-F-domain-containing protein</fullName>
    </submittedName>
</protein>
<reference evidence="1" key="1">
    <citation type="journal article" date="2021" name="New Phytol.">
        <title>Evolutionary innovations through gain and loss of genes in the ectomycorrhizal Boletales.</title>
        <authorList>
            <person name="Wu G."/>
            <person name="Miyauchi S."/>
            <person name="Morin E."/>
            <person name="Kuo A."/>
            <person name="Drula E."/>
            <person name="Varga T."/>
            <person name="Kohler A."/>
            <person name="Feng B."/>
            <person name="Cao Y."/>
            <person name="Lipzen A."/>
            <person name="Daum C."/>
            <person name="Hundley H."/>
            <person name="Pangilinan J."/>
            <person name="Johnson J."/>
            <person name="Barry K."/>
            <person name="LaButti K."/>
            <person name="Ng V."/>
            <person name="Ahrendt S."/>
            <person name="Min B."/>
            <person name="Choi I.G."/>
            <person name="Park H."/>
            <person name="Plett J.M."/>
            <person name="Magnuson J."/>
            <person name="Spatafora J.W."/>
            <person name="Nagy L.G."/>
            <person name="Henrissat B."/>
            <person name="Grigoriev I.V."/>
            <person name="Yang Z.L."/>
            <person name="Xu J."/>
            <person name="Martin F.M."/>
        </authorList>
    </citation>
    <scope>NUCLEOTIDE SEQUENCE</scope>
    <source>
        <strain evidence="1">ATCC 28755</strain>
    </source>
</reference>
<keyword evidence="2" id="KW-1185">Reference proteome</keyword>
<dbReference type="EMBL" id="MU267702">
    <property type="protein sequence ID" value="KAH7910726.1"/>
    <property type="molecule type" value="Genomic_DNA"/>
</dbReference>
<accession>A0ACB8ACG2</accession>